<name>A0A2U2DU12_9HYPH</name>
<dbReference type="OrthoDB" id="9999319at2"/>
<reference evidence="1 2" key="1">
    <citation type="submission" date="2018-05" db="EMBL/GenBank/DDBJ databases">
        <title>The draft genome of strain NS-104.</title>
        <authorList>
            <person name="Hang P."/>
            <person name="Jiang J."/>
        </authorList>
    </citation>
    <scope>NUCLEOTIDE SEQUENCE [LARGE SCALE GENOMIC DNA]</scope>
    <source>
        <strain evidence="1 2">NS-104</strain>
    </source>
</reference>
<gene>
    <name evidence="1" type="ORF">DEM27_10585</name>
</gene>
<protein>
    <submittedName>
        <fullName evidence="1">Uncharacterized protein</fullName>
    </submittedName>
</protein>
<accession>A0A2U2DU12</accession>
<dbReference type="AlphaFoldDB" id="A0A2U2DU12"/>
<dbReference type="EMBL" id="QFBC01000003">
    <property type="protein sequence ID" value="PWE56800.1"/>
    <property type="molecule type" value="Genomic_DNA"/>
</dbReference>
<keyword evidence="2" id="KW-1185">Reference proteome</keyword>
<proteinExistence type="predicted"/>
<comment type="caution">
    <text evidence="1">The sequence shown here is derived from an EMBL/GenBank/DDBJ whole genome shotgun (WGS) entry which is preliminary data.</text>
</comment>
<evidence type="ECO:0000313" key="2">
    <source>
        <dbReference type="Proteomes" id="UP000245252"/>
    </source>
</evidence>
<evidence type="ECO:0000313" key="1">
    <source>
        <dbReference type="EMBL" id="PWE56800.1"/>
    </source>
</evidence>
<dbReference type="RefSeq" id="WP_109458175.1">
    <property type="nucleotide sequence ID" value="NZ_QFBC01000003.1"/>
</dbReference>
<dbReference type="Proteomes" id="UP000245252">
    <property type="component" value="Unassembled WGS sequence"/>
</dbReference>
<organism evidence="1 2">
    <name type="scientific">Metarhizobium album</name>
    <dbReference type="NCBI Taxonomy" id="2182425"/>
    <lineage>
        <taxon>Bacteria</taxon>
        <taxon>Pseudomonadati</taxon>
        <taxon>Pseudomonadota</taxon>
        <taxon>Alphaproteobacteria</taxon>
        <taxon>Hyphomicrobiales</taxon>
        <taxon>Rhizobiaceae</taxon>
        <taxon>Metarhizobium</taxon>
    </lineage>
</organism>
<sequence>MGFNTAVMVLNDRLHEIRDDPNFGEKLYHAILLAGRPLHDRPYVPQVSVLPSQHADTAQVVVISANSLRVLGYGDWQDDDANLLRKIADDMGFRLVRKTRRGAAA</sequence>